<dbReference type="SUPFAM" id="SSF103473">
    <property type="entry name" value="MFS general substrate transporter"/>
    <property type="match status" value="1"/>
</dbReference>
<organism evidence="2 3">
    <name type="scientific">Tessaracoccus flavescens</name>
    <dbReference type="NCBI Taxonomy" id="399497"/>
    <lineage>
        <taxon>Bacteria</taxon>
        <taxon>Bacillati</taxon>
        <taxon>Actinomycetota</taxon>
        <taxon>Actinomycetes</taxon>
        <taxon>Propionibacteriales</taxon>
        <taxon>Propionibacteriaceae</taxon>
        <taxon>Tessaracoccus</taxon>
    </lineage>
</organism>
<reference evidence="2" key="2">
    <citation type="submission" date="2021-09" db="EMBL/GenBank/DDBJ databases">
        <authorList>
            <person name="Gilroy R."/>
        </authorList>
    </citation>
    <scope>NUCLEOTIDE SEQUENCE</scope>
    <source>
        <strain evidence="2">ChiGjej3B3-7470</strain>
    </source>
</reference>
<feature type="transmembrane region" description="Helical" evidence="1">
    <location>
        <begin position="91"/>
        <end position="109"/>
    </location>
</feature>
<sequence>TALLGLIIITASACLAFVAPRNLPTVITALTLLGLGWSASIIASSVLLGSVDSGEVRVPLQGATDALMSYGGAAAALLAGVLLAALGFGGLAVVMLLVLIPAAVTGWIARPMARASHPA</sequence>
<comment type="caution">
    <text evidence="2">The sequence shown here is derived from an EMBL/GenBank/DDBJ whole genome shotgun (WGS) entry which is preliminary data.</text>
</comment>
<protein>
    <submittedName>
        <fullName evidence="2">MFS transporter</fullName>
    </submittedName>
</protein>
<accession>A0A921JPY5</accession>
<dbReference type="Proteomes" id="UP000712713">
    <property type="component" value="Unassembled WGS sequence"/>
</dbReference>
<name>A0A921JPY5_9ACTN</name>
<dbReference type="AlphaFoldDB" id="A0A921JPY5"/>
<feature type="transmembrane region" description="Helical" evidence="1">
    <location>
        <begin position="63"/>
        <end position="85"/>
    </location>
</feature>
<evidence type="ECO:0000256" key="1">
    <source>
        <dbReference type="SAM" id="Phobius"/>
    </source>
</evidence>
<keyword evidence="1" id="KW-1133">Transmembrane helix</keyword>
<gene>
    <name evidence="2" type="ORF">K8V15_02245</name>
</gene>
<dbReference type="InterPro" id="IPR036259">
    <property type="entry name" value="MFS_trans_sf"/>
</dbReference>
<feature type="non-terminal residue" evidence="2">
    <location>
        <position position="1"/>
    </location>
</feature>
<dbReference type="EMBL" id="DYZF01000052">
    <property type="protein sequence ID" value="HJE50795.1"/>
    <property type="molecule type" value="Genomic_DNA"/>
</dbReference>
<feature type="transmembrane region" description="Helical" evidence="1">
    <location>
        <begin position="26"/>
        <end position="51"/>
    </location>
</feature>
<reference evidence="2" key="1">
    <citation type="journal article" date="2021" name="PeerJ">
        <title>Extensive microbial diversity within the chicken gut microbiome revealed by metagenomics and culture.</title>
        <authorList>
            <person name="Gilroy R."/>
            <person name="Ravi A."/>
            <person name="Getino M."/>
            <person name="Pursley I."/>
            <person name="Horton D.L."/>
            <person name="Alikhan N.F."/>
            <person name="Baker D."/>
            <person name="Gharbi K."/>
            <person name="Hall N."/>
            <person name="Watson M."/>
            <person name="Adriaenssens E.M."/>
            <person name="Foster-Nyarko E."/>
            <person name="Jarju S."/>
            <person name="Secka A."/>
            <person name="Antonio M."/>
            <person name="Oren A."/>
            <person name="Chaudhuri R.R."/>
            <person name="La Ragione R."/>
            <person name="Hildebrand F."/>
            <person name="Pallen M.J."/>
        </authorList>
    </citation>
    <scope>NUCLEOTIDE SEQUENCE</scope>
    <source>
        <strain evidence="2">ChiGjej3B3-7470</strain>
    </source>
</reference>
<keyword evidence="1" id="KW-0812">Transmembrane</keyword>
<evidence type="ECO:0000313" key="2">
    <source>
        <dbReference type="EMBL" id="HJE50795.1"/>
    </source>
</evidence>
<keyword evidence="1" id="KW-0472">Membrane</keyword>
<proteinExistence type="predicted"/>
<evidence type="ECO:0000313" key="3">
    <source>
        <dbReference type="Proteomes" id="UP000712713"/>
    </source>
</evidence>